<dbReference type="EMBL" id="JBHLTN010000024">
    <property type="protein sequence ID" value="MFC0593342.1"/>
    <property type="molecule type" value="Genomic_DNA"/>
</dbReference>
<keyword evidence="3" id="KW-1185">Reference proteome</keyword>
<organism evidence="2 3">
    <name type="scientific">Ottowia pentelensis</name>
    <dbReference type="NCBI Taxonomy" id="511108"/>
    <lineage>
        <taxon>Bacteria</taxon>
        <taxon>Pseudomonadati</taxon>
        <taxon>Pseudomonadota</taxon>
        <taxon>Betaproteobacteria</taxon>
        <taxon>Burkholderiales</taxon>
        <taxon>Comamonadaceae</taxon>
        <taxon>Ottowia</taxon>
    </lineage>
</organism>
<proteinExistence type="predicted"/>
<gene>
    <name evidence="2" type="ORF">ACFFGG_12345</name>
</gene>
<sequence length="45" mass="4845">MSAPANTDHEPIDPIEQATHKIPWAIPLFGAVTIFLLAMIAVTMA</sequence>
<comment type="caution">
    <text evidence="2">The sequence shown here is derived from an EMBL/GenBank/DDBJ whole genome shotgun (WGS) entry which is preliminary data.</text>
</comment>
<feature type="transmembrane region" description="Helical" evidence="1">
    <location>
        <begin position="24"/>
        <end position="44"/>
    </location>
</feature>
<protein>
    <submittedName>
        <fullName evidence="2">Uncharacterized protein</fullName>
    </submittedName>
</protein>
<dbReference type="RefSeq" id="WP_293222059.1">
    <property type="nucleotide sequence ID" value="NZ_JBHLTN010000024.1"/>
</dbReference>
<keyword evidence="1" id="KW-0812">Transmembrane</keyword>
<reference evidence="2 3" key="1">
    <citation type="submission" date="2024-09" db="EMBL/GenBank/DDBJ databases">
        <authorList>
            <person name="Sun Q."/>
            <person name="Mori K."/>
        </authorList>
    </citation>
    <scope>NUCLEOTIDE SEQUENCE [LARGE SCALE GENOMIC DNA]</scope>
    <source>
        <strain evidence="2 3">NCAIM B.02336</strain>
    </source>
</reference>
<keyword evidence="1" id="KW-0472">Membrane</keyword>
<name>A0ABV6PU12_9BURK</name>
<evidence type="ECO:0000313" key="2">
    <source>
        <dbReference type="EMBL" id="MFC0593342.1"/>
    </source>
</evidence>
<accession>A0ABV6PU12</accession>
<evidence type="ECO:0000313" key="3">
    <source>
        <dbReference type="Proteomes" id="UP001589834"/>
    </source>
</evidence>
<keyword evidence="1" id="KW-1133">Transmembrane helix</keyword>
<dbReference type="Proteomes" id="UP001589834">
    <property type="component" value="Unassembled WGS sequence"/>
</dbReference>
<evidence type="ECO:0000256" key="1">
    <source>
        <dbReference type="SAM" id="Phobius"/>
    </source>
</evidence>